<dbReference type="SUPFAM" id="SSF141457">
    <property type="entry name" value="BH3618-like"/>
    <property type="match status" value="1"/>
</dbReference>
<keyword evidence="6" id="KW-1185">Reference proteome</keyword>
<comment type="subunit">
    <text evidence="4">Interacts with translational regulator CsrA and flagellin(s).</text>
</comment>
<protein>
    <recommendedName>
        <fullName evidence="4">Flagellar assembly factor FliW</fullName>
    </recommendedName>
</protein>
<comment type="similarity">
    <text evidence="4">Belongs to the FliW family.</text>
</comment>
<evidence type="ECO:0000256" key="2">
    <source>
        <dbReference type="ARBA" id="ARBA00022795"/>
    </source>
</evidence>
<organism evidence="5 6">
    <name type="scientific">Gordoniibacillus kamchatkensis</name>
    <dbReference type="NCBI Taxonomy" id="1590651"/>
    <lineage>
        <taxon>Bacteria</taxon>
        <taxon>Bacillati</taxon>
        <taxon>Bacillota</taxon>
        <taxon>Bacilli</taxon>
        <taxon>Bacillales</taxon>
        <taxon>Paenibacillaceae</taxon>
        <taxon>Gordoniibacillus</taxon>
    </lineage>
</organism>
<evidence type="ECO:0000313" key="6">
    <source>
        <dbReference type="Proteomes" id="UP000031967"/>
    </source>
</evidence>
<proteinExistence type="inferred from homology"/>
<sequence length="140" mass="15847">MLDFLHERVVQFDGSILGFEHLNEFTLQIMEEQSPYAYLQSVADPNVGFLVASPFAFFQSYSLEIEEKDKEYLELASAEDAAILSIITIHEPFTASTMNLLAPLVINVRNNKGRQIVPPYKVAYTAKEPMFREALAKKGE</sequence>
<dbReference type="Proteomes" id="UP000031967">
    <property type="component" value="Unassembled WGS sequence"/>
</dbReference>
<dbReference type="InterPro" id="IPR024046">
    <property type="entry name" value="Flagellar_assmbl_FliW_dom_sf"/>
</dbReference>
<gene>
    <name evidence="4" type="primary">fliW</name>
    <name evidence="5" type="ORF">SD70_12095</name>
</gene>
<dbReference type="HAMAP" id="MF_01185">
    <property type="entry name" value="FliW"/>
    <property type="match status" value="1"/>
</dbReference>
<keyword evidence="4" id="KW-0143">Chaperone</keyword>
<evidence type="ECO:0000256" key="4">
    <source>
        <dbReference type="HAMAP-Rule" id="MF_01185"/>
    </source>
</evidence>
<dbReference type="PANTHER" id="PTHR39190:SF1">
    <property type="entry name" value="FLAGELLAR ASSEMBLY FACTOR FLIW"/>
    <property type="match status" value="1"/>
</dbReference>
<comment type="caution">
    <text evidence="5">The sequence shown here is derived from an EMBL/GenBank/DDBJ whole genome shotgun (WGS) entry which is preliminary data.</text>
</comment>
<comment type="subcellular location">
    <subcellularLocation>
        <location evidence="4">Cytoplasm</location>
    </subcellularLocation>
</comment>
<evidence type="ECO:0000313" key="5">
    <source>
        <dbReference type="EMBL" id="KIL40651.1"/>
    </source>
</evidence>
<keyword evidence="1 4" id="KW-0963">Cytoplasm</keyword>
<evidence type="ECO:0000256" key="3">
    <source>
        <dbReference type="ARBA" id="ARBA00022845"/>
    </source>
</evidence>
<dbReference type="RefSeq" id="WP_041047818.1">
    <property type="nucleotide sequence ID" value="NZ_JXAK01000018.1"/>
</dbReference>
<name>A0ABR5AHY9_9BACL</name>
<dbReference type="EMBL" id="JXAK01000018">
    <property type="protein sequence ID" value="KIL40651.1"/>
    <property type="molecule type" value="Genomic_DNA"/>
</dbReference>
<accession>A0ABR5AHY9</accession>
<dbReference type="PANTHER" id="PTHR39190">
    <property type="entry name" value="FLAGELLAR ASSEMBLY FACTOR FLIW"/>
    <property type="match status" value="1"/>
</dbReference>
<dbReference type="Pfam" id="PF02623">
    <property type="entry name" value="FliW"/>
    <property type="match status" value="1"/>
</dbReference>
<reference evidence="5 6" key="1">
    <citation type="submission" date="2014-12" db="EMBL/GenBank/DDBJ databases">
        <title>Draft genome sequence of Paenibacillus kamchatkensis strain B-2647.</title>
        <authorList>
            <person name="Karlyshev A.V."/>
            <person name="Kudryashova E.B."/>
        </authorList>
    </citation>
    <scope>NUCLEOTIDE SEQUENCE [LARGE SCALE GENOMIC DNA]</scope>
    <source>
        <strain evidence="5 6">VKM B-2647</strain>
    </source>
</reference>
<evidence type="ECO:0000256" key="1">
    <source>
        <dbReference type="ARBA" id="ARBA00022490"/>
    </source>
</evidence>
<keyword evidence="2 4" id="KW-1005">Bacterial flagellum biogenesis</keyword>
<dbReference type="InterPro" id="IPR003775">
    <property type="entry name" value="Flagellar_assembly_factor_FliW"/>
</dbReference>
<dbReference type="Gene3D" id="2.30.290.10">
    <property type="entry name" value="BH3618-like"/>
    <property type="match status" value="1"/>
</dbReference>
<keyword evidence="3 4" id="KW-0810">Translation regulation</keyword>
<comment type="function">
    <text evidence="4">Acts as an anti-CsrA protein, binds CsrA and prevents it from repressing translation of its target genes, one of which is flagellin. Binds to flagellin and participates in the assembly of the flagellum.</text>
</comment>